<evidence type="ECO:0000313" key="4">
    <source>
        <dbReference type="Proteomes" id="UP000789595"/>
    </source>
</evidence>
<evidence type="ECO:0000256" key="2">
    <source>
        <dbReference type="ARBA" id="ARBA00023043"/>
    </source>
</evidence>
<dbReference type="Pfam" id="PF12796">
    <property type="entry name" value="Ank_2"/>
    <property type="match status" value="1"/>
</dbReference>
<dbReference type="OrthoDB" id="70257at2759"/>
<keyword evidence="1" id="KW-0677">Repeat</keyword>
<feature type="non-terminal residue" evidence="3">
    <location>
        <position position="201"/>
    </location>
</feature>
<keyword evidence="4" id="KW-1185">Reference proteome</keyword>
<gene>
    <name evidence="3" type="ORF">PECAL_5P06940</name>
</gene>
<dbReference type="Gene3D" id="1.25.40.20">
    <property type="entry name" value="Ankyrin repeat-containing domain"/>
    <property type="match status" value="1"/>
</dbReference>
<dbReference type="SMART" id="SM00248">
    <property type="entry name" value="ANK"/>
    <property type="match status" value="2"/>
</dbReference>
<dbReference type="Proteomes" id="UP000789595">
    <property type="component" value="Unassembled WGS sequence"/>
</dbReference>
<evidence type="ECO:0008006" key="5">
    <source>
        <dbReference type="Google" id="ProtNLM"/>
    </source>
</evidence>
<organism evidence="3 4">
    <name type="scientific">Pelagomonas calceolata</name>
    <dbReference type="NCBI Taxonomy" id="35677"/>
    <lineage>
        <taxon>Eukaryota</taxon>
        <taxon>Sar</taxon>
        <taxon>Stramenopiles</taxon>
        <taxon>Ochrophyta</taxon>
        <taxon>Pelagophyceae</taxon>
        <taxon>Pelagomonadales</taxon>
        <taxon>Pelagomonadaceae</taxon>
        <taxon>Pelagomonas</taxon>
    </lineage>
</organism>
<dbReference type="PANTHER" id="PTHR24189:SF50">
    <property type="entry name" value="ANKYRIN REPEAT AND SOCS BOX PROTEIN 2"/>
    <property type="match status" value="1"/>
</dbReference>
<dbReference type="EMBL" id="CAKKNE010000005">
    <property type="protein sequence ID" value="CAH0376134.1"/>
    <property type="molecule type" value="Genomic_DNA"/>
</dbReference>
<protein>
    <recommendedName>
        <fullName evidence="5">Ankyrin repeat protein</fullName>
    </recommendedName>
</protein>
<dbReference type="SUPFAM" id="SSF48403">
    <property type="entry name" value="Ankyrin repeat"/>
    <property type="match status" value="1"/>
</dbReference>
<sequence>PTDLLFTAVQNPLDRDDMIRMLIAKGATVDQRDDRGWTPLMHAASLANFCTMELLIDTYGANIHAELHDGYTVLMIAVENGWHSDLTPEGVLFLLRRGAKCDLRNDRGDDAEAIAARNHQITQFVLAEVKAGGGCIKKYLREPIISLNCLRVLCERGRATAPSGFLATLMGPKLPRELFVHVLSFWRSARALDDRSFDRVR</sequence>
<dbReference type="InterPro" id="IPR050745">
    <property type="entry name" value="Multifunctional_regulatory"/>
</dbReference>
<keyword evidence="2" id="KW-0040">ANK repeat</keyword>
<evidence type="ECO:0000313" key="3">
    <source>
        <dbReference type="EMBL" id="CAH0376134.1"/>
    </source>
</evidence>
<name>A0A8J2X1B9_9STRA</name>
<evidence type="ECO:0000256" key="1">
    <source>
        <dbReference type="ARBA" id="ARBA00022737"/>
    </source>
</evidence>
<dbReference type="InterPro" id="IPR036770">
    <property type="entry name" value="Ankyrin_rpt-contain_sf"/>
</dbReference>
<accession>A0A8J2X1B9</accession>
<dbReference type="InterPro" id="IPR002110">
    <property type="entry name" value="Ankyrin_rpt"/>
</dbReference>
<proteinExistence type="predicted"/>
<dbReference type="PANTHER" id="PTHR24189">
    <property type="entry name" value="MYOTROPHIN"/>
    <property type="match status" value="1"/>
</dbReference>
<reference evidence="3" key="1">
    <citation type="submission" date="2021-11" db="EMBL/GenBank/DDBJ databases">
        <authorList>
            <consortium name="Genoscope - CEA"/>
            <person name="William W."/>
        </authorList>
    </citation>
    <scope>NUCLEOTIDE SEQUENCE</scope>
</reference>
<comment type="caution">
    <text evidence="3">The sequence shown here is derived from an EMBL/GenBank/DDBJ whole genome shotgun (WGS) entry which is preliminary data.</text>
</comment>
<feature type="non-terminal residue" evidence="3">
    <location>
        <position position="1"/>
    </location>
</feature>
<dbReference type="AlphaFoldDB" id="A0A8J2X1B9"/>